<evidence type="ECO:0000313" key="3">
    <source>
        <dbReference type="Proteomes" id="UP001595814"/>
    </source>
</evidence>
<gene>
    <name evidence="2" type="ORF">ACFOUT_18510</name>
</gene>
<dbReference type="Pfam" id="PF00550">
    <property type="entry name" value="PP-binding"/>
    <property type="match status" value="1"/>
</dbReference>
<dbReference type="Gene3D" id="1.10.1200.10">
    <property type="entry name" value="ACP-like"/>
    <property type="match status" value="1"/>
</dbReference>
<feature type="domain" description="Carrier" evidence="1">
    <location>
        <begin position="1"/>
        <end position="77"/>
    </location>
</feature>
<reference evidence="3" key="1">
    <citation type="journal article" date="2019" name="Int. J. Syst. Evol. Microbiol.">
        <title>The Global Catalogue of Microorganisms (GCM) 10K type strain sequencing project: providing services to taxonomists for standard genome sequencing and annotation.</title>
        <authorList>
            <consortium name="The Broad Institute Genomics Platform"/>
            <consortium name="The Broad Institute Genome Sequencing Center for Infectious Disease"/>
            <person name="Wu L."/>
            <person name="Ma J."/>
        </authorList>
    </citation>
    <scope>NUCLEOTIDE SEQUENCE [LARGE SCALE GENOMIC DNA]</scope>
    <source>
        <strain evidence="3">CECT 7477</strain>
    </source>
</reference>
<dbReference type="InterPro" id="IPR009081">
    <property type="entry name" value="PP-bd_ACP"/>
</dbReference>
<evidence type="ECO:0000313" key="2">
    <source>
        <dbReference type="EMBL" id="MFC4097883.1"/>
    </source>
</evidence>
<evidence type="ECO:0000259" key="1">
    <source>
        <dbReference type="PROSITE" id="PS50075"/>
    </source>
</evidence>
<dbReference type="RefSeq" id="WP_192462959.1">
    <property type="nucleotide sequence ID" value="NZ_JACYFJ010000005.1"/>
</dbReference>
<organism evidence="2 3">
    <name type="scientific">Euzebyella saccharophila</name>
    <dbReference type="NCBI Taxonomy" id="679664"/>
    <lineage>
        <taxon>Bacteria</taxon>
        <taxon>Pseudomonadati</taxon>
        <taxon>Bacteroidota</taxon>
        <taxon>Flavobacteriia</taxon>
        <taxon>Flavobacteriales</taxon>
        <taxon>Flavobacteriaceae</taxon>
        <taxon>Euzebyella</taxon>
    </lineage>
</organism>
<name>A0ABV8JZ44_9FLAO</name>
<accession>A0ABV8JZ44</accession>
<proteinExistence type="predicted"/>
<protein>
    <submittedName>
        <fullName evidence="2">Acyl carrier protein</fullName>
    </submittedName>
</protein>
<keyword evidence="3" id="KW-1185">Reference proteome</keyword>
<dbReference type="EMBL" id="JBHSAW010000025">
    <property type="protein sequence ID" value="MFC4097883.1"/>
    <property type="molecule type" value="Genomic_DNA"/>
</dbReference>
<comment type="caution">
    <text evidence="2">The sequence shown here is derived from an EMBL/GenBank/DDBJ whole genome shotgun (WGS) entry which is preliminary data.</text>
</comment>
<sequence length="79" mass="8980">MKDKISNYIIHHIAKQKIDTIHADDDLLADGLIDSLGMMKLVAFVEKEAQIKIPPEDLTLENFMTIDHILEYLANQSTT</sequence>
<dbReference type="InterPro" id="IPR036736">
    <property type="entry name" value="ACP-like_sf"/>
</dbReference>
<dbReference type="PROSITE" id="PS50075">
    <property type="entry name" value="CARRIER"/>
    <property type="match status" value="1"/>
</dbReference>
<dbReference type="SUPFAM" id="SSF47336">
    <property type="entry name" value="ACP-like"/>
    <property type="match status" value="1"/>
</dbReference>
<dbReference type="Proteomes" id="UP001595814">
    <property type="component" value="Unassembled WGS sequence"/>
</dbReference>